<feature type="region of interest" description="Disordered" evidence="1">
    <location>
        <begin position="160"/>
        <end position="345"/>
    </location>
</feature>
<accession>A0A0C9UZX8</accession>
<dbReference type="EMBL" id="KN839926">
    <property type="protein sequence ID" value="KIJ58574.1"/>
    <property type="molecule type" value="Genomic_DNA"/>
</dbReference>
<gene>
    <name evidence="2" type="ORF">HYDPIDRAFT_34048</name>
</gene>
<sequence length="475" mass="51693">PYPHLTENLLAWLTDHPADRQILFYDKSNRTTLGDSTVPAASGINKKQVHGALAEYLFAADAVYGSAYTAQTAKFERAVGSRLTWLKDKYRTQLDRLKSTGAGIVPGDPKTKNLMESVLQLFPYFHECHTLWSGNPSFDSKHFNGGSSIDRTEDFLSLIKPGAGRNQGTAATSQAVAAGDSRDDEDQSGDIDPDQPDGAMGHGSEDPAFYDDGSGAPVVGEYELDPDVPMGEGDELGDEEEHDEYMHVDENDEGHESDTPYGCSAQKHFGGASAKYSQVGPIRTPAKPRTPSFDGRTAFRSSPYSRPPSSVSSFTSSSLSISGHQRQRNTPSHSSQTSLTKGKSSINQMRLDLQEQLQAVNDDAQDAKVSSCALKSERYIAKLNYHMREKEINYLEGERAHASSEMEDSHRRQLELKRSEIELRKADAEVLERETELFRMKIRLAELSAGAAVPSGSSAIAGPSGTQPGGPSDAA</sequence>
<evidence type="ECO:0000313" key="2">
    <source>
        <dbReference type="EMBL" id="KIJ58574.1"/>
    </source>
</evidence>
<feature type="region of interest" description="Disordered" evidence="1">
    <location>
        <begin position="452"/>
        <end position="475"/>
    </location>
</feature>
<dbReference type="Proteomes" id="UP000053820">
    <property type="component" value="Unassembled WGS sequence"/>
</dbReference>
<feature type="non-terminal residue" evidence="2">
    <location>
        <position position="475"/>
    </location>
</feature>
<feature type="compositionally biased region" description="Acidic residues" evidence="1">
    <location>
        <begin position="182"/>
        <end position="195"/>
    </location>
</feature>
<organism evidence="2 3">
    <name type="scientific">Hydnomerulius pinastri MD-312</name>
    <dbReference type="NCBI Taxonomy" id="994086"/>
    <lineage>
        <taxon>Eukaryota</taxon>
        <taxon>Fungi</taxon>
        <taxon>Dikarya</taxon>
        <taxon>Basidiomycota</taxon>
        <taxon>Agaricomycotina</taxon>
        <taxon>Agaricomycetes</taxon>
        <taxon>Agaricomycetidae</taxon>
        <taxon>Boletales</taxon>
        <taxon>Boletales incertae sedis</taxon>
        <taxon>Leucogyrophana</taxon>
    </lineage>
</organism>
<feature type="compositionally biased region" description="Basic and acidic residues" evidence="1">
    <location>
        <begin position="244"/>
        <end position="258"/>
    </location>
</feature>
<dbReference type="HOGENOM" id="CLU_041175_5_0_1"/>
<feature type="compositionally biased region" description="Polar residues" evidence="1">
    <location>
        <begin position="166"/>
        <end position="175"/>
    </location>
</feature>
<protein>
    <submittedName>
        <fullName evidence="2">Uncharacterized protein</fullName>
    </submittedName>
</protein>
<feature type="compositionally biased region" description="Low complexity" evidence="1">
    <location>
        <begin position="301"/>
        <end position="322"/>
    </location>
</feature>
<feature type="compositionally biased region" description="Acidic residues" evidence="1">
    <location>
        <begin position="222"/>
        <end position="243"/>
    </location>
</feature>
<dbReference type="AlphaFoldDB" id="A0A0C9UZX8"/>
<proteinExistence type="predicted"/>
<dbReference type="OrthoDB" id="2693027at2759"/>
<evidence type="ECO:0000313" key="3">
    <source>
        <dbReference type="Proteomes" id="UP000053820"/>
    </source>
</evidence>
<feature type="compositionally biased region" description="Low complexity" evidence="1">
    <location>
        <begin position="452"/>
        <end position="465"/>
    </location>
</feature>
<evidence type="ECO:0000256" key="1">
    <source>
        <dbReference type="SAM" id="MobiDB-lite"/>
    </source>
</evidence>
<name>A0A0C9UZX8_9AGAM</name>
<reference evidence="2 3" key="1">
    <citation type="submission" date="2014-04" db="EMBL/GenBank/DDBJ databases">
        <title>Evolutionary Origins and Diversification of the Mycorrhizal Mutualists.</title>
        <authorList>
            <consortium name="DOE Joint Genome Institute"/>
            <consortium name="Mycorrhizal Genomics Consortium"/>
            <person name="Kohler A."/>
            <person name="Kuo A."/>
            <person name="Nagy L.G."/>
            <person name="Floudas D."/>
            <person name="Copeland A."/>
            <person name="Barry K.W."/>
            <person name="Cichocki N."/>
            <person name="Veneault-Fourrey C."/>
            <person name="LaButti K."/>
            <person name="Lindquist E.A."/>
            <person name="Lipzen A."/>
            <person name="Lundell T."/>
            <person name="Morin E."/>
            <person name="Murat C."/>
            <person name="Riley R."/>
            <person name="Ohm R."/>
            <person name="Sun H."/>
            <person name="Tunlid A."/>
            <person name="Henrissat B."/>
            <person name="Grigoriev I.V."/>
            <person name="Hibbett D.S."/>
            <person name="Martin F."/>
        </authorList>
    </citation>
    <scope>NUCLEOTIDE SEQUENCE [LARGE SCALE GENOMIC DNA]</scope>
    <source>
        <strain evidence="2 3">MD-312</strain>
    </source>
</reference>
<keyword evidence="3" id="KW-1185">Reference proteome</keyword>
<feature type="compositionally biased region" description="Polar residues" evidence="1">
    <location>
        <begin position="328"/>
        <end position="345"/>
    </location>
</feature>